<organism evidence="1 2">
    <name type="scientific">Elysia marginata</name>
    <dbReference type="NCBI Taxonomy" id="1093978"/>
    <lineage>
        <taxon>Eukaryota</taxon>
        <taxon>Metazoa</taxon>
        <taxon>Spiralia</taxon>
        <taxon>Lophotrochozoa</taxon>
        <taxon>Mollusca</taxon>
        <taxon>Gastropoda</taxon>
        <taxon>Heterobranchia</taxon>
        <taxon>Euthyneura</taxon>
        <taxon>Panpulmonata</taxon>
        <taxon>Sacoglossa</taxon>
        <taxon>Placobranchoidea</taxon>
        <taxon>Plakobranchidae</taxon>
        <taxon>Elysia</taxon>
    </lineage>
</organism>
<sequence length="76" mass="8693">MTSAKKLAGGPPHLPGVSYIPDKIEVEIDDPIVKRVVTEFLDFLKSLTDIMKLLHTIKTKHLRSLVIFQLFIYLFI</sequence>
<name>A0AAV4IQW1_9GAST</name>
<gene>
    <name evidence="1" type="ORF">ElyMa_006687200</name>
</gene>
<dbReference type="EMBL" id="BMAT01013392">
    <property type="protein sequence ID" value="GFS12050.1"/>
    <property type="molecule type" value="Genomic_DNA"/>
</dbReference>
<dbReference type="AlphaFoldDB" id="A0AAV4IQW1"/>
<dbReference type="Proteomes" id="UP000762676">
    <property type="component" value="Unassembled WGS sequence"/>
</dbReference>
<evidence type="ECO:0000313" key="1">
    <source>
        <dbReference type="EMBL" id="GFS12050.1"/>
    </source>
</evidence>
<reference evidence="1 2" key="1">
    <citation type="journal article" date="2021" name="Elife">
        <title>Chloroplast acquisition without the gene transfer in kleptoplastic sea slugs, Plakobranchus ocellatus.</title>
        <authorList>
            <person name="Maeda T."/>
            <person name="Takahashi S."/>
            <person name="Yoshida T."/>
            <person name="Shimamura S."/>
            <person name="Takaki Y."/>
            <person name="Nagai Y."/>
            <person name="Toyoda A."/>
            <person name="Suzuki Y."/>
            <person name="Arimoto A."/>
            <person name="Ishii H."/>
            <person name="Satoh N."/>
            <person name="Nishiyama T."/>
            <person name="Hasebe M."/>
            <person name="Maruyama T."/>
            <person name="Minagawa J."/>
            <person name="Obokata J."/>
            <person name="Shigenobu S."/>
        </authorList>
    </citation>
    <scope>NUCLEOTIDE SEQUENCE [LARGE SCALE GENOMIC DNA]</scope>
</reference>
<comment type="caution">
    <text evidence="1">The sequence shown here is derived from an EMBL/GenBank/DDBJ whole genome shotgun (WGS) entry which is preliminary data.</text>
</comment>
<accession>A0AAV4IQW1</accession>
<protein>
    <submittedName>
        <fullName evidence="1">Uncharacterized protein</fullName>
    </submittedName>
</protein>
<keyword evidence="2" id="KW-1185">Reference proteome</keyword>
<evidence type="ECO:0000313" key="2">
    <source>
        <dbReference type="Proteomes" id="UP000762676"/>
    </source>
</evidence>
<proteinExistence type="predicted"/>